<reference evidence="4 5" key="1">
    <citation type="submission" date="2015-07" db="EMBL/GenBank/DDBJ databases">
        <title>Comparative genomics of the Sigatoka disease complex on banana suggests a link between parallel evolutionary changes in Pseudocercospora fijiensis and Pseudocercospora eumusae and increased virulence on the banana host.</title>
        <authorList>
            <person name="Chang T.-C."/>
            <person name="Salvucci A."/>
            <person name="Crous P.W."/>
            <person name="Stergiopoulos I."/>
        </authorList>
    </citation>
    <scope>NUCLEOTIDE SEQUENCE [LARGE SCALE GENOMIC DNA]</scope>
    <source>
        <strain evidence="4 5">CBS 114824</strain>
    </source>
</reference>
<dbReference type="Proteomes" id="UP000070133">
    <property type="component" value="Unassembled WGS sequence"/>
</dbReference>
<dbReference type="OrthoDB" id="10475487at2759"/>
<evidence type="ECO:0000313" key="5">
    <source>
        <dbReference type="Proteomes" id="UP000070133"/>
    </source>
</evidence>
<proteinExistence type="predicted"/>
<keyword evidence="5" id="KW-1185">Reference proteome</keyword>
<keyword evidence="3" id="KW-0812">Transmembrane</keyword>
<evidence type="ECO:0000256" key="1">
    <source>
        <dbReference type="SAM" id="Coils"/>
    </source>
</evidence>
<feature type="region of interest" description="Disordered" evidence="2">
    <location>
        <begin position="40"/>
        <end position="82"/>
    </location>
</feature>
<evidence type="ECO:0000256" key="3">
    <source>
        <dbReference type="SAM" id="Phobius"/>
    </source>
</evidence>
<evidence type="ECO:0000256" key="2">
    <source>
        <dbReference type="SAM" id="MobiDB-lite"/>
    </source>
</evidence>
<keyword evidence="3" id="KW-1133">Transmembrane helix</keyword>
<sequence length="506" mass="57246">MPADQSANVPGRNLHQSLRSRESFPSPVVTYQDFLASLEPPQNVSQGTTKKHAAPRQTGIPRNQQTRSTTVIPNSSPSHLFGRRLSKDDLHSFGMDQINQAQGDVGSTQEANPVSRAEHDRLKADLARVEIVIASFKSDRLADSFSITPEAQLRHIRKVFHAMDQELAAPKAEVDSLKIAATNRDQDSHGQAKASQSHIKRLQDELASVKAENVMLVQAQQDSKDRVSKDMPWLRDEIMSLEQDKYFLNEFCMAKQTEIKNLNDDFKAQWESWETQLETLQTANDSLQQTIDRQNEEAAEQNLEHQSIIDELKEEHTSLIEHQQQRHNECLDKIDDLEDERVALQEEAANLREENYALLKDTGDTISGLQQDVLALEDANATLEENLTQAQFALESLPLRAEELEQMVQHVEQEHNNQAEHWHSVLENSEVQNQRLLQELELAESLLNEAKDETAAAIEGGKKKEAVAACDHVGRGRSLALAFLLGIFMGFMALFGFYYFRDLQEI</sequence>
<keyword evidence="1" id="KW-0175">Coiled coil</keyword>
<keyword evidence="3" id="KW-0472">Membrane</keyword>
<dbReference type="EMBL" id="LFZN01000099">
    <property type="protein sequence ID" value="KXS99126.1"/>
    <property type="molecule type" value="Genomic_DNA"/>
</dbReference>
<feature type="coiled-coil region" evidence="1">
    <location>
        <begin position="277"/>
        <end position="453"/>
    </location>
</feature>
<feature type="transmembrane region" description="Helical" evidence="3">
    <location>
        <begin position="479"/>
        <end position="500"/>
    </location>
</feature>
<feature type="coiled-coil region" evidence="1">
    <location>
        <begin position="192"/>
        <end position="219"/>
    </location>
</feature>
<dbReference type="AlphaFoldDB" id="A0A139H9K4"/>
<feature type="compositionally biased region" description="Polar residues" evidence="2">
    <location>
        <begin position="60"/>
        <end position="78"/>
    </location>
</feature>
<name>A0A139H9K4_9PEZI</name>
<accession>A0A139H9K4</accession>
<protein>
    <submittedName>
        <fullName evidence="4">Uncharacterized protein</fullName>
    </submittedName>
</protein>
<evidence type="ECO:0000313" key="4">
    <source>
        <dbReference type="EMBL" id="KXS99126.1"/>
    </source>
</evidence>
<organism evidence="4 5">
    <name type="scientific">Pseudocercospora eumusae</name>
    <dbReference type="NCBI Taxonomy" id="321146"/>
    <lineage>
        <taxon>Eukaryota</taxon>
        <taxon>Fungi</taxon>
        <taxon>Dikarya</taxon>
        <taxon>Ascomycota</taxon>
        <taxon>Pezizomycotina</taxon>
        <taxon>Dothideomycetes</taxon>
        <taxon>Dothideomycetidae</taxon>
        <taxon>Mycosphaerellales</taxon>
        <taxon>Mycosphaerellaceae</taxon>
        <taxon>Pseudocercospora</taxon>
    </lineage>
</organism>
<feature type="region of interest" description="Disordered" evidence="2">
    <location>
        <begin position="1"/>
        <end position="25"/>
    </location>
</feature>
<comment type="caution">
    <text evidence="4">The sequence shown here is derived from an EMBL/GenBank/DDBJ whole genome shotgun (WGS) entry which is preliminary data.</text>
</comment>
<gene>
    <name evidence="4" type="ORF">AC578_3536</name>
</gene>